<feature type="signal peptide" evidence="1">
    <location>
        <begin position="1"/>
        <end position="20"/>
    </location>
</feature>
<name>A0A6M0IIT0_9BACT</name>
<sequence>MRFSLLLAFLLTLVAGLTYAQTPTRLFLTRGSGTSSNDALLSVDLNGSLPSTGTVLANDAGNFTQPSDLLYDPATNFLYVVDEYVPASGGGGGVFRYLYNPSTNSVSNRTALVASNGFSYRGLSLDAANNRLYVSQGDANNVTDALLMLSNVTGNGPFTATTLVIGTAADGGFTNPADLVFDPASNYLYVSDQFINTGSIIRYTVNGSGTAVSNRTVVIAAAGSGSIAPGGLALDQANGQLYFTTFTSSNATGDANDALKQVNVGNGASFPGTPSTIINGTNSSLTVPQDLALDRTNGSIYVSNAATGGQVYRYTTSGNNETAIVPGTAVSTYTGLALNGGFTTSSTTVTAINRTGTIPTSAGSVTYSVVFAASVTGLTTNNFSVTPTGSISGASVSSVSGSGTNYTVTVNTGTGSGTLTLNLANSSGVSPTVSNTPFSGQTYTIDKTAPTVSSVSVPANATYRAGQTLSFSVNFAENVIVSGTPQLPLTIGTTTRQANYVSGSGSSALVFTYTVQTGELDTDGIALASALTLNGGTIRDNVNNNATLTLNGVPSTTGILVDAVAPTVTITSSAGPSGSTTGTNPIPFTITFSESVTGLVAGGVSVTGGTPTGFSGSGTIYTLNVTPTANGAVTVNVAANVAQDAAGNGNAAASPFSITYSQPVTAAPVVTSPANSSQLNTSTPTYAGTAPANSTVTVYVDNTAIGTTTANGGTWSLTQPTAIANGTHSVYATAQLSGQAVSANSNTNSFTVDTTVPTVSSVNVPTNATYRAGQTLSFSVNFAENVAVAGTPQLPLTIGSTTRQANYTSGSGSSALVFTYTVQTGELDTDGIALASALTLNGGTIRDNVSNNATLTLNGVPSTTGILVDAVAPTVTITSSAGPSGSTTGTNPIPFTITFSESVTGLVAGGVSVTGGTPTGFSGSGTIYTLNVTPSTNGAVVVNVAANVAQDAAGNGNAAASPFSITYSQPVTAAPVVTSPANSSQLNTSTPTYAGTAPASSTVTVYVDNNAIGTTTAIGGSWSLTQPTALANSTHSVYATAQVSGQAVSANSNTNTFTVNNSMLSLALSVNELCANSPLSLTATATNIGSPVTYSLSSSPAGFSGSGTSPQFTLTAPAIESTTAFTLTVTATSTAGNASATAVVTVNPLPTATLVASGTLTCAQPSITLTAQGGTSYQFSGPGLVSQSANTALVNVAGTYSVTVSSGSGCSSTTSVAVSQENSLPTVTITPASSTLTCANPTLQLTANSSVSTLRWSTGASTPSISVSAAGTYSVTATGTNGCTATASAQVIQDNTVPTPSLTASALTTVNQPISVTASGCSGTLTWQVQGGAGQANGSVYTLTQPGNYTLSATCTVGSCTSPPAPVLLLTIQAPNTNFAITGVTMVNCYQANPSRGEYLVQFTPQYAGQNSNPISFSVVRELAPTTQPAPYVLNLYQDNPVITLVANQAGNGEARYNYNWLASCNSGSSPNQPPTTLGIGAQTLTVNQPYQLNLSSYFTDPEGQPLTYSATGLPAGLSVAGSVLSGTPSQTGTFGVSITAIDPGNLSVSSNFTLTVQTQPSQPTAFTIASVNTVSCEVLSAGQRRVRFTPQYSGLSGQPITFRVVNELAPTTQAAPYSLDLYTDNPVIELRASQAGTAGEVSFSYNWLAACGSTPPVNGAPTVTQTIPNQVGAVNQAFSYSIPAGTFTDPNGDALVLTASGLPSGLSLNGSVISGTPSSSGVSTVSITATDPGNLSASTRFTLTINQITIPPTQDFAITGVSLLTCQAVNGQQRLIRFSPQYSGLTGQPVSFSVANELAPTNAGGPYELRLYLDNPVIVLKAAQAGTANEASFSYNWLAACGSASGRRPADELPAFNVVVLGNPVESTTAEVAIHGAQGQTVAVRVVDLQGKLVATIRIEQAQAVERVSLPLGTSSGVLLLEVRTPTQYQQVKLVKH</sequence>
<dbReference type="InterPro" id="IPR013783">
    <property type="entry name" value="Ig-like_fold"/>
</dbReference>
<evidence type="ECO:0000259" key="2">
    <source>
        <dbReference type="SMART" id="SM00736"/>
    </source>
</evidence>
<dbReference type="Pfam" id="PF19078">
    <property type="entry name" value="Big_12"/>
    <property type="match status" value="2"/>
</dbReference>
<dbReference type="Pfam" id="PF19077">
    <property type="entry name" value="Big_13"/>
    <property type="match status" value="1"/>
</dbReference>
<dbReference type="Gene3D" id="2.60.40.1800">
    <property type="match status" value="1"/>
</dbReference>
<keyword evidence="1" id="KW-0732">Signal</keyword>
<dbReference type="Gene3D" id="2.120.10.30">
    <property type="entry name" value="TolB, C-terminal domain"/>
    <property type="match status" value="1"/>
</dbReference>
<protein>
    <submittedName>
        <fullName evidence="3">T9SS type A sorting domain-containing protein</fullName>
    </submittedName>
</protein>
<evidence type="ECO:0000313" key="3">
    <source>
        <dbReference type="EMBL" id="NEU68159.1"/>
    </source>
</evidence>
<dbReference type="PANTHER" id="PTHR34677">
    <property type="match status" value="1"/>
</dbReference>
<dbReference type="InterPro" id="IPR015919">
    <property type="entry name" value="Cadherin-like_sf"/>
</dbReference>
<dbReference type="RefSeq" id="WP_164039643.1">
    <property type="nucleotide sequence ID" value="NZ_JAAGNZ010000001.1"/>
</dbReference>
<feature type="chain" id="PRO_5027002677" evidence="1">
    <location>
        <begin position="21"/>
        <end position="1938"/>
    </location>
</feature>
<dbReference type="GO" id="GO:0016020">
    <property type="term" value="C:membrane"/>
    <property type="evidence" value="ECO:0007669"/>
    <property type="project" value="InterPro"/>
</dbReference>
<dbReference type="Gene3D" id="2.60.40.10">
    <property type="entry name" value="Immunoglobulins"/>
    <property type="match status" value="3"/>
</dbReference>
<dbReference type="Proteomes" id="UP000477386">
    <property type="component" value="Unassembled WGS sequence"/>
</dbReference>
<dbReference type="InterPro" id="IPR006644">
    <property type="entry name" value="Cadg"/>
</dbReference>
<dbReference type="InterPro" id="IPR044048">
    <property type="entry name" value="Big_12"/>
</dbReference>
<dbReference type="SUPFAM" id="SSF49313">
    <property type="entry name" value="Cadherin-like"/>
    <property type="match status" value="2"/>
</dbReference>
<dbReference type="PANTHER" id="PTHR34677:SF3">
    <property type="entry name" value="BACTERIAL IG-LIKE DOMAIN-CONTAINING PROTEIN"/>
    <property type="match status" value="1"/>
</dbReference>
<dbReference type="SMART" id="SM00736">
    <property type="entry name" value="CADG"/>
    <property type="match status" value="2"/>
</dbReference>
<feature type="domain" description="Dystroglycan-type cadherin-like" evidence="2">
    <location>
        <begin position="1663"/>
        <end position="1753"/>
    </location>
</feature>
<keyword evidence="4" id="KW-1185">Reference proteome</keyword>
<dbReference type="SMART" id="SM00135">
    <property type="entry name" value="LY"/>
    <property type="match status" value="3"/>
</dbReference>
<reference evidence="3 4" key="1">
    <citation type="submission" date="2020-02" db="EMBL/GenBank/DDBJ databases">
        <title>Draft genome sequence of two Spirosoma agri KCTC 52727 and Spirosoma terrae KCTC 52035.</title>
        <authorList>
            <person name="Rojas J."/>
            <person name="Ambika Manirajan B."/>
            <person name="Ratering S."/>
            <person name="Suarez C."/>
            <person name="Schnell S."/>
        </authorList>
    </citation>
    <scope>NUCLEOTIDE SEQUENCE [LARGE SCALE GENOMIC DNA]</scope>
    <source>
        <strain evidence="3 4">KCTC 52727</strain>
    </source>
</reference>
<organism evidence="3 4">
    <name type="scientific">Spirosoma agri</name>
    <dbReference type="NCBI Taxonomy" id="1987381"/>
    <lineage>
        <taxon>Bacteria</taxon>
        <taxon>Pseudomonadati</taxon>
        <taxon>Bacteroidota</taxon>
        <taxon>Cytophagia</taxon>
        <taxon>Cytophagales</taxon>
        <taxon>Cytophagaceae</taxon>
        <taxon>Spirosoma</taxon>
    </lineage>
</organism>
<dbReference type="NCBIfam" id="TIGR04183">
    <property type="entry name" value="Por_Secre_tail"/>
    <property type="match status" value="1"/>
</dbReference>
<evidence type="ECO:0000256" key="1">
    <source>
        <dbReference type="SAM" id="SignalP"/>
    </source>
</evidence>
<gene>
    <name evidence="3" type="ORF">GK091_14805</name>
</gene>
<dbReference type="InterPro" id="IPR011042">
    <property type="entry name" value="6-blade_b-propeller_TolB-like"/>
</dbReference>
<evidence type="ECO:0000313" key="4">
    <source>
        <dbReference type="Proteomes" id="UP000477386"/>
    </source>
</evidence>
<comment type="caution">
    <text evidence="3">The sequence shown here is derived from an EMBL/GenBank/DDBJ whole genome shotgun (WGS) entry which is preliminary data.</text>
</comment>
<dbReference type="GO" id="GO:0005509">
    <property type="term" value="F:calcium ion binding"/>
    <property type="evidence" value="ECO:0007669"/>
    <property type="project" value="InterPro"/>
</dbReference>
<feature type="domain" description="Dystroglycan-type cadherin-like" evidence="2">
    <location>
        <begin position="1475"/>
        <end position="1564"/>
    </location>
</feature>
<dbReference type="SUPFAM" id="SSF63829">
    <property type="entry name" value="Calcium-dependent phosphotriesterase"/>
    <property type="match status" value="1"/>
</dbReference>
<proteinExistence type="predicted"/>
<accession>A0A6M0IIT0</accession>
<dbReference type="Pfam" id="PF05345">
    <property type="entry name" value="He_PIG"/>
    <property type="match status" value="2"/>
</dbReference>
<dbReference type="InterPro" id="IPR044016">
    <property type="entry name" value="Big_13"/>
</dbReference>
<dbReference type="InterPro" id="IPR026444">
    <property type="entry name" value="Secre_tail"/>
</dbReference>
<dbReference type="InterPro" id="IPR000033">
    <property type="entry name" value="LDLR_classB_rpt"/>
</dbReference>
<dbReference type="EMBL" id="JAAGNZ010000001">
    <property type="protein sequence ID" value="NEU68159.1"/>
    <property type="molecule type" value="Genomic_DNA"/>
</dbReference>